<evidence type="ECO:0000256" key="3">
    <source>
        <dbReference type="ARBA" id="ARBA00022840"/>
    </source>
</evidence>
<feature type="domain" description="AAA+ ATPase" evidence="5">
    <location>
        <begin position="1"/>
        <end position="157"/>
    </location>
</feature>
<sequence>MGEVYLLTGEPGSGKTTAIKKVVAALGPEHCGGFYTEEVRVCGQRTGFEIVTLDGQRGLLASASHSGPPRVGRYGVDLTALESLGLAAIQNALQTRPVVIIDEIGPMELLSPAFRQAVSAVLESSRILVGTIVLRPYPWADELKRRPATHLLELTTTNRDRLTEELVTFLLQKLREQGMLKRGEEQAGREGGEDSQRGIQSFRSAAEGEGYGDGPSDSDRQLSTGQ</sequence>
<dbReference type="InterPro" id="IPR027417">
    <property type="entry name" value="P-loop_NTPase"/>
</dbReference>
<dbReference type="EMBL" id="BKZV01000001">
    <property type="protein sequence ID" value="GER82676.1"/>
    <property type="molecule type" value="Genomic_DNA"/>
</dbReference>
<dbReference type="AlphaFoldDB" id="A0A5J4K962"/>
<dbReference type="GO" id="GO:0017111">
    <property type="term" value="F:ribonucleoside triphosphate phosphatase activity"/>
    <property type="evidence" value="ECO:0007669"/>
    <property type="project" value="InterPro"/>
</dbReference>
<dbReference type="SMART" id="SM00382">
    <property type="entry name" value="AAA"/>
    <property type="match status" value="1"/>
</dbReference>
<dbReference type="InterPro" id="IPR003593">
    <property type="entry name" value="AAA+_ATPase"/>
</dbReference>
<proteinExistence type="inferred from homology"/>
<evidence type="ECO:0000256" key="4">
    <source>
        <dbReference type="SAM" id="MobiDB-lite"/>
    </source>
</evidence>
<dbReference type="Gene3D" id="3.40.50.300">
    <property type="entry name" value="P-loop containing nucleotide triphosphate hydrolases"/>
    <property type="match status" value="1"/>
</dbReference>
<dbReference type="SUPFAM" id="SSF52540">
    <property type="entry name" value="P-loop containing nucleoside triphosphate hydrolases"/>
    <property type="match status" value="1"/>
</dbReference>
<protein>
    <recommendedName>
        <fullName evidence="5">AAA+ ATPase domain-containing protein</fullName>
    </recommendedName>
</protein>
<dbReference type="CDD" id="cd19482">
    <property type="entry name" value="RecA-like_Thep1"/>
    <property type="match status" value="1"/>
</dbReference>
<evidence type="ECO:0000313" key="7">
    <source>
        <dbReference type="Proteomes" id="UP000334820"/>
    </source>
</evidence>
<dbReference type="PANTHER" id="PTHR43146">
    <property type="entry name" value="CANCER-RELATED NUCLEOSIDE-TRIPHOSPHATASE"/>
    <property type="match status" value="1"/>
</dbReference>
<dbReference type="Pfam" id="PF03266">
    <property type="entry name" value="NTPase_1"/>
    <property type="match status" value="1"/>
</dbReference>
<dbReference type="RefSeq" id="WP_151727491.1">
    <property type="nucleotide sequence ID" value="NZ_BKZV01000001.1"/>
</dbReference>
<organism evidence="6 7">
    <name type="scientific">Thermogemmatispora aurantia</name>
    <dbReference type="NCBI Taxonomy" id="2045279"/>
    <lineage>
        <taxon>Bacteria</taxon>
        <taxon>Bacillati</taxon>
        <taxon>Chloroflexota</taxon>
        <taxon>Ktedonobacteria</taxon>
        <taxon>Thermogemmatisporales</taxon>
        <taxon>Thermogemmatisporaceae</taxon>
        <taxon>Thermogemmatispora</taxon>
    </lineage>
</organism>
<accession>A0A5J4K962</accession>
<reference evidence="6 7" key="1">
    <citation type="journal article" date="2019" name="Int. J. Syst. Evol. Microbiol.">
        <title>Thermogemmatispora aurantia sp. nov. and Thermogemmatispora argillosa sp. nov., within the class Ktedonobacteria, and emended description of the genus Thermogemmatispora.</title>
        <authorList>
            <person name="Zheng Y."/>
            <person name="Wang C.M."/>
            <person name="Sakai Y."/>
            <person name="Abe K."/>
            <person name="Yokota A."/>
            <person name="Yabe S."/>
        </authorList>
    </citation>
    <scope>NUCLEOTIDE SEQUENCE [LARGE SCALE GENOMIC DNA]</scope>
    <source>
        <strain evidence="6 7">A1-2</strain>
    </source>
</reference>
<evidence type="ECO:0000313" key="6">
    <source>
        <dbReference type="EMBL" id="GER82676.1"/>
    </source>
</evidence>
<evidence type="ECO:0000256" key="1">
    <source>
        <dbReference type="ARBA" id="ARBA00022741"/>
    </source>
</evidence>
<evidence type="ECO:0000259" key="5">
    <source>
        <dbReference type="SMART" id="SM00382"/>
    </source>
</evidence>
<feature type="region of interest" description="Disordered" evidence="4">
    <location>
        <begin position="180"/>
        <end position="226"/>
    </location>
</feature>
<dbReference type="PANTHER" id="PTHR43146:SF1">
    <property type="entry name" value="CANCER-RELATED NUCLEOSIDE-TRIPHOSPHATASE"/>
    <property type="match status" value="1"/>
</dbReference>
<comment type="caution">
    <text evidence="6">The sequence shown here is derived from an EMBL/GenBank/DDBJ whole genome shotgun (WGS) entry which is preliminary data.</text>
</comment>
<dbReference type="InterPro" id="IPR004948">
    <property type="entry name" value="Nuc-triphosphatase_THEP1"/>
</dbReference>
<keyword evidence="7" id="KW-1185">Reference proteome</keyword>
<name>A0A5J4K962_9CHLR</name>
<evidence type="ECO:0000256" key="2">
    <source>
        <dbReference type="ARBA" id="ARBA00022801"/>
    </source>
</evidence>
<dbReference type="Proteomes" id="UP000334820">
    <property type="component" value="Unassembled WGS sequence"/>
</dbReference>
<dbReference type="NCBIfam" id="NF010248">
    <property type="entry name" value="PRK13695.1"/>
    <property type="match status" value="1"/>
</dbReference>
<dbReference type="GO" id="GO:0005524">
    <property type="term" value="F:ATP binding"/>
    <property type="evidence" value="ECO:0007669"/>
    <property type="project" value="UniProtKB-KW"/>
</dbReference>
<gene>
    <name evidence="6" type="ORF">KTAU_13130</name>
</gene>
<keyword evidence="3" id="KW-0067">ATP-binding</keyword>
<keyword evidence="1" id="KW-0547">Nucleotide-binding</keyword>
<feature type="compositionally biased region" description="Basic and acidic residues" evidence="4">
    <location>
        <begin position="180"/>
        <end position="196"/>
    </location>
</feature>
<keyword evidence="2" id="KW-0378">Hydrolase</keyword>
<dbReference type="HAMAP" id="MF_00796">
    <property type="entry name" value="NTPase_1"/>
    <property type="match status" value="1"/>
</dbReference>